<feature type="compositionally biased region" description="Low complexity" evidence="1">
    <location>
        <begin position="129"/>
        <end position="145"/>
    </location>
</feature>
<dbReference type="AlphaFoldDB" id="A0A0D0CW67"/>
<proteinExistence type="predicted"/>
<feature type="compositionally biased region" description="Basic residues" evidence="1">
    <location>
        <begin position="148"/>
        <end position="158"/>
    </location>
</feature>
<feature type="compositionally biased region" description="Acidic residues" evidence="1">
    <location>
        <begin position="95"/>
        <end position="105"/>
    </location>
</feature>
<feature type="compositionally biased region" description="Basic and acidic residues" evidence="1">
    <location>
        <begin position="69"/>
        <end position="78"/>
    </location>
</feature>
<dbReference type="Proteomes" id="UP000053593">
    <property type="component" value="Unassembled WGS sequence"/>
</dbReference>
<feature type="compositionally biased region" description="Polar residues" evidence="1">
    <location>
        <begin position="434"/>
        <end position="443"/>
    </location>
</feature>
<feature type="compositionally biased region" description="Polar residues" evidence="1">
    <location>
        <begin position="234"/>
        <end position="270"/>
    </location>
</feature>
<reference evidence="2 3" key="1">
    <citation type="submission" date="2014-04" db="EMBL/GenBank/DDBJ databases">
        <title>Evolutionary Origins and Diversification of the Mycorrhizal Mutualists.</title>
        <authorList>
            <consortium name="DOE Joint Genome Institute"/>
            <consortium name="Mycorrhizal Genomics Consortium"/>
            <person name="Kohler A."/>
            <person name="Kuo A."/>
            <person name="Nagy L.G."/>
            <person name="Floudas D."/>
            <person name="Copeland A."/>
            <person name="Barry K.W."/>
            <person name="Cichocki N."/>
            <person name="Veneault-Fourrey C."/>
            <person name="LaButti K."/>
            <person name="Lindquist E.A."/>
            <person name="Lipzen A."/>
            <person name="Lundell T."/>
            <person name="Morin E."/>
            <person name="Murat C."/>
            <person name="Riley R."/>
            <person name="Ohm R."/>
            <person name="Sun H."/>
            <person name="Tunlid A."/>
            <person name="Henrissat B."/>
            <person name="Grigoriev I.V."/>
            <person name="Hibbett D.S."/>
            <person name="Martin F."/>
        </authorList>
    </citation>
    <scope>NUCLEOTIDE SEQUENCE [LARGE SCALE GENOMIC DNA]</scope>
    <source>
        <strain evidence="2 3">FD-317 M1</strain>
    </source>
</reference>
<feature type="compositionally biased region" description="Low complexity" evidence="1">
    <location>
        <begin position="328"/>
        <end position="361"/>
    </location>
</feature>
<evidence type="ECO:0000256" key="1">
    <source>
        <dbReference type="SAM" id="MobiDB-lite"/>
    </source>
</evidence>
<feature type="region of interest" description="Disordered" evidence="1">
    <location>
        <begin position="1"/>
        <end position="454"/>
    </location>
</feature>
<keyword evidence="3" id="KW-1185">Reference proteome</keyword>
<protein>
    <submittedName>
        <fullName evidence="2">Uncharacterized protein</fullName>
    </submittedName>
</protein>
<evidence type="ECO:0000313" key="3">
    <source>
        <dbReference type="Proteomes" id="UP000053593"/>
    </source>
</evidence>
<dbReference type="EMBL" id="KN834775">
    <property type="protein sequence ID" value="KIK60338.1"/>
    <property type="molecule type" value="Genomic_DNA"/>
</dbReference>
<feature type="compositionally biased region" description="Polar residues" evidence="1">
    <location>
        <begin position="1"/>
        <end position="10"/>
    </location>
</feature>
<accession>A0A0D0CW67</accession>
<feature type="compositionally biased region" description="Acidic residues" evidence="1">
    <location>
        <begin position="172"/>
        <end position="187"/>
    </location>
</feature>
<feature type="compositionally biased region" description="Basic residues" evidence="1">
    <location>
        <begin position="374"/>
        <end position="391"/>
    </location>
</feature>
<feature type="compositionally biased region" description="Basic residues" evidence="1">
    <location>
        <begin position="111"/>
        <end position="120"/>
    </location>
</feature>
<feature type="compositionally biased region" description="Acidic residues" evidence="1">
    <location>
        <begin position="279"/>
        <end position="291"/>
    </location>
</feature>
<organism evidence="2 3">
    <name type="scientific">Collybiopsis luxurians FD-317 M1</name>
    <dbReference type="NCBI Taxonomy" id="944289"/>
    <lineage>
        <taxon>Eukaryota</taxon>
        <taxon>Fungi</taxon>
        <taxon>Dikarya</taxon>
        <taxon>Basidiomycota</taxon>
        <taxon>Agaricomycotina</taxon>
        <taxon>Agaricomycetes</taxon>
        <taxon>Agaricomycetidae</taxon>
        <taxon>Agaricales</taxon>
        <taxon>Marasmiineae</taxon>
        <taxon>Omphalotaceae</taxon>
        <taxon>Collybiopsis</taxon>
        <taxon>Collybiopsis luxurians</taxon>
    </lineage>
</organism>
<dbReference type="HOGENOM" id="CLU_548657_0_0_1"/>
<name>A0A0D0CW67_9AGAR</name>
<gene>
    <name evidence="2" type="ORF">GYMLUDRAFT_603955</name>
</gene>
<sequence>MHGSTPDSFDTLSAPSPSPPPTAASLTGFETVRASIISAPASTGTTPAMSETTEVTAAKLARPQSFTEKVPEMAKAEKAPVPALTDSAGLNSDSELSELTEEEQDSEKQSKSKHKQKQKKAASPETVNSTSTSTSRNNSSSSSSRGRGGSRRGRKKRSTLVPAPMWGWAVYDGEEDQGQEAGEEDEQVQNPLDVLTSAALGRQKSESEETELVDTHNVGGRDGDITMANPVGSVASSRGPSPDSLASSRPSPGLMSSRQRQQVLNKSTTRIYKENSDSATEDEDDNTEDENIPPAPKSRPKPNLRIDASAQLLLHPHPPSAASANVKSPTSTSPSVSRPHSASYSAAATPATGPSTPPHAANTGSNAPAATKARSTRGGRGRGRGRGRGGRGRGTGSRTHNQSRAVDSEEPGVDLDKPTSASARGGVDAEHNVLQRSGISNGTDPMDVGSNGKKVDIELEDEPIDASSALLALGESLTCNFSFPTALTLTCSRQRAQ</sequence>
<evidence type="ECO:0000313" key="2">
    <source>
        <dbReference type="EMBL" id="KIK60338.1"/>
    </source>
</evidence>
<feature type="compositionally biased region" description="Polar residues" evidence="1">
    <location>
        <begin position="40"/>
        <end position="55"/>
    </location>
</feature>